<proteinExistence type="predicted"/>
<feature type="chain" id="PRO_5047202372" evidence="1">
    <location>
        <begin position="22"/>
        <end position="615"/>
    </location>
</feature>
<accession>A0ABN6MYK1</accession>
<feature type="signal peptide" evidence="1">
    <location>
        <begin position="1"/>
        <end position="21"/>
    </location>
</feature>
<reference evidence="3" key="1">
    <citation type="journal article" date="2022" name="Int. J. Syst. Evol. Microbiol.">
        <title>Anaeromyxobacter oryzae sp. nov., Anaeromyxobacter diazotrophicus sp. nov. and Anaeromyxobacter paludicola sp. nov., isolated from paddy soils.</title>
        <authorList>
            <person name="Itoh H."/>
            <person name="Xu Z."/>
            <person name="Mise K."/>
            <person name="Masuda Y."/>
            <person name="Ushijima N."/>
            <person name="Hayakawa C."/>
            <person name="Shiratori Y."/>
            <person name="Senoo K."/>
        </authorList>
    </citation>
    <scope>NUCLEOTIDE SEQUENCE [LARGE SCALE GENOMIC DNA]</scope>
    <source>
        <strain evidence="3">Red232</strain>
    </source>
</reference>
<evidence type="ECO:0000313" key="3">
    <source>
        <dbReference type="Proteomes" id="UP001162891"/>
    </source>
</evidence>
<dbReference type="EMBL" id="AP025591">
    <property type="protein sequence ID" value="BDG04852.1"/>
    <property type="molecule type" value="Genomic_DNA"/>
</dbReference>
<keyword evidence="1" id="KW-0732">Signal</keyword>
<evidence type="ECO:0000313" key="2">
    <source>
        <dbReference type="EMBL" id="BDG04852.1"/>
    </source>
</evidence>
<sequence>MPSLLPLVAAALASALGTTPAAPPIDLPLGDVDLPLEVRLELRTVAHPDAAAPAIAWRTRADGAVEGRARGAEWEAELVLAPLPGGARSIALGIRWTARAELERAALVLAWRGSPWAVTRSLGFAPLAGPERVERGTPLLVVAGPALLAGGPGLAAADLRATPGGVEAALVLDDAAARPFTTYETCLEAVPGLEHGQHVAWGALERRRSLPGAPRAPGEEDRLAAALYPVADRAPILPVIVERWPAGARAAVVFTDHADRTDPDALRAVLWGDSDPSAQGGVGAGFLGRGLRLTRSFFVHARRGGLDDGATRVLADDLAEAGSEVALHSITPDPDRRDEVRAGLAAAARWRPATWIDHEPYTNCEAVATDGWRTTGAYGIRDVLADAGVRWVWAAGDFGPGATRLVNLLGGAPDEARAAYYPMPLDPRLWVFRSSMFYDAPAALAAALSDDALARLEAERGLFVAHTYLGPSARTTHTADHLARLVVREVAPGRLVVDPELDAALARLAARVSAGRLASLTWVDAGDRLRALGDVEVAYRPDGAAEVRNHGEAAIPALTVAVPAAGLGLELEGALLLGRDDEDGWARIWFDLAPGGRVVVRASERWIPVPLVPFR</sequence>
<dbReference type="RefSeq" id="WP_248353353.1">
    <property type="nucleotide sequence ID" value="NZ_AP025591.1"/>
</dbReference>
<gene>
    <name evidence="2" type="ORF">AMOR_38480</name>
</gene>
<name>A0ABN6MYK1_9BACT</name>
<keyword evidence="3" id="KW-1185">Reference proteome</keyword>
<protein>
    <submittedName>
        <fullName evidence="2">Uncharacterized protein</fullName>
    </submittedName>
</protein>
<evidence type="ECO:0000256" key="1">
    <source>
        <dbReference type="SAM" id="SignalP"/>
    </source>
</evidence>
<organism evidence="2 3">
    <name type="scientific">Anaeromyxobacter oryzae</name>
    <dbReference type="NCBI Taxonomy" id="2918170"/>
    <lineage>
        <taxon>Bacteria</taxon>
        <taxon>Pseudomonadati</taxon>
        <taxon>Myxococcota</taxon>
        <taxon>Myxococcia</taxon>
        <taxon>Myxococcales</taxon>
        <taxon>Cystobacterineae</taxon>
        <taxon>Anaeromyxobacteraceae</taxon>
        <taxon>Anaeromyxobacter</taxon>
    </lineage>
</organism>
<dbReference type="Proteomes" id="UP001162891">
    <property type="component" value="Chromosome"/>
</dbReference>